<keyword evidence="3" id="KW-1185">Reference proteome</keyword>
<gene>
    <name evidence="2" type="ORF">DK846_12505</name>
</gene>
<name>A0A2V2N7W9_9EURY</name>
<dbReference type="EMBL" id="QGMY01000008">
    <property type="protein sequence ID" value="PWR71661.1"/>
    <property type="molecule type" value="Genomic_DNA"/>
</dbReference>
<protein>
    <recommendedName>
        <fullName evidence="1">DUF306 domain-containing protein</fullName>
    </recommendedName>
</protein>
<dbReference type="InterPro" id="IPR005184">
    <property type="entry name" value="DUF306_Meta_HslJ"/>
</dbReference>
<dbReference type="RefSeq" id="WP_109969280.1">
    <property type="nucleotide sequence ID" value="NZ_CP176093.1"/>
</dbReference>
<dbReference type="Proteomes" id="UP000245657">
    <property type="component" value="Unassembled WGS sequence"/>
</dbReference>
<organism evidence="2 3">
    <name type="scientific">Methanospirillum lacunae</name>
    <dbReference type="NCBI Taxonomy" id="668570"/>
    <lineage>
        <taxon>Archaea</taxon>
        <taxon>Methanobacteriati</taxon>
        <taxon>Methanobacteriota</taxon>
        <taxon>Stenosarchaea group</taxon>
        <taxon>Methanomicrobia</taxon>
        <taxon>Methanomicrobiales</taxon>
        <taxon>Methanospirillaceae</taxon>
        <taxon>Methanospirillum</taxon>
    </lineage>
</organism>
<evidence type="ECO:0000259" key="1">
    <source>
        <dbReference type="Pfam" id="PF03724"/>
    </source>
</evidence>
<sequence>MNNYLKCPHILVCSVLGFILLFVITPVAGEIEYISSPDGKWIVEQYRNGSGELISPLSDAQITASFLQENLIGTMGCNEYATQYTAAGGAMLIPSSTVTQNSCSPSIKAQETEYLDNLKHVALYQVNESRLQLFDDDEELLVSYFAQKSGN</sequence>
<dbReference type="InterPro" id="IPR038670">
    <property type="entry name" value="HslJ-like_sf"/>
</dbReference>
<dbReference type="Gene3D" id="2.40.128.270">
    <property type="match status" value="1"/>
</dbReference>
<reference evidence="2 3" key="1">
    <citation type="submission" date="2018-05" db="EMBL/GenBank/DDBJ databases">
        <title>Draft genome of Methanospirillum lacunae Ki8-1.</title>
        <authorList>
            <person name="Dueholm M.S."/>
            <person name="Nielsen P.H."/>
            <person name="Bakmann L.F."/>
            <person name="Otzen D.E."/>
        </authorList>
    </citation>
    <scope>NUCLEOTIDE SEQUENCE [LARGE SCALE GENOMIC DNA]</scope>
    <source>
        <strain evidence="2 3">Ki8-1</strain>
    </source>
</reference>
<comment type="caution">
    <text evidence="2">The sequence shown here is derived from an EMBL/GenBank/DDBJ whole genome shotgun (WGS) entry which is preliminary data.</text>
</comment>
<dbReference type="GeneID" id="97550171"/>
<feature type="domain" description="DUF306" evidence="1">
    <location>
        <begin position="64"/>
        <end position="141"/>
    </location>
</feature>
<dbReference type="Pfam" id="PF03724">
    <property type="entry name" value="META"/>
    <property type="match status" value="1"/>
</dbReference>
<evidence type="ECO:0000313" key="3">
    <source>
        <dbReference type="Proteomes" id="UP000245657"/>
    </source>
</evidence>
<evidence type="ECO:0000313" key="2">
    <source>
        <dbReference type="EMBL" id="PWR71661.1"/>
    </source>
</evidence>
<accession>A0A2V2N7W9</accession>
<proteinExistence type="predicted"/>
<dbReference type="AlphaFoldDB" id="A0A2V2N7W9"/>